<feature type="transmembrane region" description="Helical" evidence="2">
    <location>
        <begin position="256"/>
        <end position="275"/>
    </location>
</feature>
<dbReference type="EMBL" id="CP159290">
    <property type="protein sequence ID" value="XCH28893.1"/>
    <property type="molecule type" value="Genomic_DNA"/>
</dbReference>
<keyword evidence="2" id="KW-0812">Transmembrane</keyword>
<keyword evidence="2" id="KW-1133">Transmembrane helix</keyword>
<accession>A0AAU8FW66</accession>
<protein>
    <recommendedName>
        <fullName evidence="4">Tape measure protein</fullName>
    </recommendedName>
</protein>
<dbReference type="RefSeq" id="WP_353707295.1">
    <property type="nucleotide sequence ID" value="NZ_CP159290.1"/>
</dbReference>
<reference evidence="3" key="1">
    <citation type="submission" date="2024-06" db="EMBL/GenBank/DDBJ databases">
        <title>Complete genome sequence of the cellulolytic actinobacterium, Cellulosimicrobium ES-005.</title>
        <authorList>
            <person name="Matthews C.T."/>
            <person name="Underwood K.D."/>
            <person name="Ghanchi K.M."/>
            <person name="Fields S.D."/>
            <person name="Gardner S.G."/>
        </authorList>
    </citation>
    <scope>NUCLEOTIDE SEQUENCE</scope>
    <source>
        <strain evidence="3">ES-005</strain>
    </source>
</reference>
<evidence type="ECO:0000256" key="2">
    <source>
        <dbReference type="SAM" id="Phobius"/>
    </source>
</evidence>
<feature type="transmembrane region" description="Helical" evidence="2">
    <location>
        <begin position="287"/>
        <end position="315"/>
    </location>
</feature>
<evidence type="ECO:0000313" key="3">
    <source>
        <dbReference type="EMBL" id="XCH28893.1"/>
    </source>
</evidence>
<gene>
    <name evidence="3" type="ORF">ABRQ22_15000</name>
</gene>
<proteinExistence type="predicted"/>
<name>A0AAU8FW66_9MICO</name>
<keyword evidence="2" id="KW-0472">Membrane</keyword>
<evidence type="ECO:0008006" key="4">
    <source>
        <dbReference type="Google" id="ProtNLM"/>
    </source>
</evidence>
<evidence type="ECO:0000256" key="1">
    <source>
        <dbReference type="SAM" id="Coils"/>
    </source>
</evidence>
<organism evidence="3">
    <name type="scientific">Cellulosimicrobium sp. ES-005</name>
    <dbReference type="NCBI Taxonomy" id="3163031"/>
    <lineage>
        <taxon>Bacteria</taxon>
        <taxon>Bacillati</taxon>
        <taxon>Actinomycetota</taxon>
        <taxon>Actinomycetes</taxon>
        <taxon>Micrococcales</taxon>
        <taxon>Promicromonosporaceae</taxon>
        <taxon>Cellulosimicrobium</taxon>
    </lineage>
</organism>
<feature type="coiled-coil region" evidence="1">
    <location>
        <begin position="116"/>
        <end position="143"/>
    </location>
</feature>
<sequence length="1364" mass="144045">MADGTGPIVGRIAIKVLPNTKSFRKELKRDLDRIEDQVKVQVSAELRKNTLDISVRQGVSDVNRKSYRKAEGYTVKLRADLDIDDLDRQIRSALGRINDALDLDMSHAREEIESVADSMEQVSDAVEKHLGEAERELDAVAERMHRKFDEMGERVHIELDAHAKTEHAEKAVKDFWDDWDGKEINFHPAIAQARKRVVQAGLAWLTRAREVTIAPVLDSKAVAKVETMLAALSGWRMLDATANNLKKMFENIDKNLPLVGSLAMAVAGLSAWLLAAASNTFALAQSLAQIASVALILPGILGGFAFGIGATIAVLKDFDNVLPSIGARLSQIQDLMSADFWGIAKGPISELADELLPSLEAGLRGTAASLGVYFAALSSNLKSALGPSLTGMFANLNDSILIASAGTGDMARALEILGRRGSEYLPRFATWFNDAAEGFANWLDEADKSGQLTEWIEHGIFELQELGRALSSAGSILASFARAAEKAGGSTLTMFADTLERVAEIAKGPVFQGNLVNVLQAAHEVMATIGRDSGPALTSMFESMSRTFAAGLRAIDEGLAGMLEGIAVALDNPAFQSGFVRFLDGISTAVHGLLPAFEPLGAAIGSLGTLLGVMAAQFGPLLASLLTQLSQLVVAVVPQIIPVVENLTSLLGTLLDTAGPVLTSIVEFFVRMVAPALESEAAVALLVGAFLGFKLVSAWTSAVDMLRGMREWASASLTHLGQLPGKLDKVAKAAGAAVAVLTVLAGIGEVVGMATGEAVPSVDKFALALEQTVDPVGQVGDAITQCVDPVRQLNDAFTFDIGNGWLGNIGGYYSDFNGLADAIFWAGERADGFTNSMVWLGDKLGMIQDPISAGEEAISNYDDALAQMVQSGNVEGAAEGAALFAQEAELAGKSSEWVAQQLDGYNLALEEYEYAQQKAAEAQQRAADAMASYESAMSAAGTTTYAALASINEASKGFVNFAEGADDAELSLDDWISKLEEQVTAQAAWADNMAILTERGVSQGVLDQLARLGPEGALRVQQLVDDTTGQWERLEPIATAATEGAVAGSVGKFAELSGRAVAALNTLPDDVKAELEKAGVVAYDAGGHVVDGFTNGIGDKIGDVEMSAEDIATTMSISTANALEIRSPSRLFQRYGQFVVQGFTNGIQSLIGTVTTAVGWISSRVKIPNAITLLLSAGRSVVSGFTQGVSNVLGRVTDSMSDLAGKVRVPNPVSILKAAGREVISGFIEGIQSGFSRVRTKLQELTNMLPDWKGPAKTDRVILRDAGHLVIDGFIEGLEDRFKDVRSTLGDLTDMVEGTEIGAPDVDAGDIAGMSARQAARFAASSAGDGGPQKTFNYYAAPGSSLGSEEDLFAAIGRGRAVGF</sequence>
<keyword evidence="1" id="KW-0175">Coiled coil</keyword>